<feature type="region of interest" description="Disordered" evidence="2">
    <location>
        <begin position="94"/>
        <end position="117"/>
    </location>
</feature>
<proteinExistence type="predicted"/>
<evidence type="ECO:0000256" key="1">
    <source>
        <dbReference type="SAM" id="Coils"/>
    </source>
</evidence>
<dbReference type="WBParaSite" id="SSTP_0000731200.1">
    <property type="protein sequence ID" value="SSTP_0000731200.1"/>
    <property type="gene ID" value="SSTP_0000731200"/>
</dbReference>
<dbReference type="STRING" id="6248.A0A0K0ECU6"/>
<dbReference type="Proteomes" id="UP000035681">
    <property type="component" value="Unplaced"/>
</dbReference>
<keyword evidence="3" id="KW-1185">Reference proteome</keyword>
<feature type="region of interest" description="Disordered" evidence="2">
    <location>
        <begin position="722"/>
        <end position="753"/>
    </location>
</feature>
<evidence type="ECO:0000256" key="2">
    <source>
        <dbReference type="SAM" id="MobiDB-lite"/>
    </source>
</evidence>
<organism evidence="4">
    <name type="scientific">Strongyloides stercoralis</name>
    <name type="common">Threadworm</name>
    <dbReference type="NCBI Taxonomy" id="6248"/>
    <lineage>
        <taxon>Eukaryota</taxon>
        <taxon>Metazoa</taxon>
        <taxon>Ecdysozoa</taxon>
        <taxon>Nematoda</taxon>
        <taxon>Chromadorea</taxon>
        <taxon>Rhabditida</taxon>
        <taxon>Tylenchina</taxon>
        <taxon>Panagrolaimomorpha</taxon>
        <taxon>Strongyloidoidea</taxon>
        <taxon>Strongyloididae</taxon>
        <taxon>Strongyloides</taxon>
    </lineage>
</organism>
<keyword evidence="1" id="KW-0175">Coiled coil</keyword>
<protein>
    <submittedName>
        <fullName evidence="4">Rib_recp_KP_reg domain-containing protein</fullName>
    </submittedName>
</protein>
<evidence type="ECO:0000313" key="4">
    <source>
        <dbReference type="WBParaSite" id="SSTP_0000731200.1"/>
    </source>
</evidence>
<feature type="compositionally biased region" description="Basic and acidic residues" evidence="2">
    <location>
        <begin position="744"/>
        <end position="753"/>
    </location>
</feature>
<sequence>MFKILLVIPLFLIVAVVLLYLKINKKSNESTKDSFKKLDDFLQEETKKEKKKNVVVKPKKIKPKKAEKKEGTKEESKSIVSPLTPIVVKEESSVKINTNKKNDKKNKSNEVTPSIPDTPVVEKASVVKSTNVTGNSNKKTKKVTNTEVKNVETKIVEKPIHKVEASPVVEKEKSRSKRSIEISMNDVNDAFNFLISVDGIPEKCIFLITDELDKLRSSVVSCNTKIASIEKQLKEKDLTINKLKETTKKEPENPKILEKLAAKDAVIGNLKAQLSDFEEKYNILDDICRTRLTANAGNDTEINSLKTKISTLEKERDYLRSQVESAKNEFGKLNNDYINSVNAFKAQLDNCNHEINRLHTEFSLATEKGKNFERMYIEAEHAKARLVNEVQIVTNEYNQTESQVKELQAKLNTFMSKENENLQKSANEAESIKAQFENYKNETEKIKAGFETTLNEMKNAIGTLEMELNENKKENERLRNSLNEQDNLQEKINSLTETIQKHKENHSQIAEFSEKAKELKIKLQNDIAAKDQETSRLKDLNKELIIKNINQAKELQEIKNEISLLKEKDNTSKNSEKELAEASRRFNEVVKINENIVDAVKKAEENCQKAIAKTEAEAEASLKCIFDTTFDVLSKHNKSISKTPKSFEPTSYKNWLVKSIESIHPPKKDVVEKIVIKEVPSSNVSNAEELEKTNEIYKSTLLKLEKKLIDIERDIINFEQHQEETKKKNEYSSQKHSKPCTKANDCKLSKSEESDYSVVDVKKNIVQQKSQEIINGDEWEVVE</sequence>
<feature type="region of interest" description="Disordered" evidence="2">
    <location>
        <begin position="45"/>
        <end position="77"/>
    </location>
</feature>
<name>A0A0K0ECU6_STRER</name>
<dbReference type="PANTHER" id="PTHR23159:SF31">
    <property type="entry name" value="CENTROSOME-ASSOCIATED PROTEIN CEP250 ISOFORM X1"/>
    <property type="match status" value="1"/>
</dbReference>
<feature type="compositionally biased region" description="Basic and acidic residues" evidence="2">
    <location>
        <begin position="67"/>
        <end position="77"/>
    </location>
</feature>
<feature type="compositionally biased region" description="Basic residues" evidence="2">
    <location>
        <begin position="49"/>
        <end position="66"/>
    </location>
</feature>
<accession>A0A0K0ECU6</accession>
<dbReference type="PANTHER" id="PTHR23159">
    <property type="entry name" value="CENTROSOMAL PROTEIN 2"/>
    <property type="match status" value="1"/>
</dbReference>
<dbReference type="AlphaFoldDB" id="A0A0K0ECU6"/>
<feature type="coiled-coil region" evidence="1">
    <location>
        <begin position="687"/>
        <end position="721"/>
    </location>
</feature>
<reference evidence="4" key="1">
    <citation type="submission" date="2015-08" db="UniProtKB">
        <authorList>
            <consortium name="WormBaseParasite"/>
        </authorList>
    </citation>
    <scope>IDENTIFICATION</scope>
</reference>
<dbReference type="WBParaSite" id="TCONS_00009411.p1">
    <property type="protein sequence ID" value="TCONS_00009411.p1"/>
    <property type="gene ID" value="XLOC_007224"/>
</dbReference>
<feature type="coiled-coil region" evidence="1">
    <location>
        <begin position="302"/>
        <end position="617"/>
    </location>
</feature>
<evidence type="ECO:0000313" key="3">
    <source>
        <dbReference type="Proteomes" id="UP000035681"/>
    </source>
</evidence>
<dbReference type="Gene3D" id="1.10.287.1490">
    <property type="match status" value="1"/>
</dbReference>